<evidence type="ECO:0000313" key="5">
    <source>
        <dbReference type="Proteomes" id="UP001242288"/>
    </source>
</evidence>
<evidence type="ECO:0000313" key="2">
    <source>
        <dbReference type="EMBL" id="MCX4147686.1"/>
    </source>
</evidence>
<dbReference type="AlphaFoldDB" id="A0AAP5EP49"/>
<feature type="region of interest" description="Disordered" evidence="1">
    <location>
        <begin position="60"/>
        <end position="80"/>
    </location>
</feature>
<dbReference type="EMBL" id="JAMXWF010000016">
    <property type="protein sequence ID" value="MDQ6409508.1"/>
    <property type="molecule type" value="Genomic_DNA"/>
</dbReference>
<name>A0AAP5EP49_9BURK</name>
<dbReference type="Proteomes" id="UP001209412">
    <property type="component" value="Unassembled WGS sequence"/>
</dbReference>
<reference evidence="3" key="1">
    <citation type="submission" date="2022-06" db="EMBL/GenBank/DDBJ databases">
        <title>PHB producers.</title>
        <authorList>
            <person name="Besaury L."/>
        </authorList>
    </citation>
    <scope>NUCLEOTIDE SEQUENCE</scope>
    <source>
        <strain evidence="3 4">SEWS6</strain>
    </source>
</reference>
<keyword evidence="4" id="KW-1185">Reference proteome</keyword>
<gene>
    <name evidence="3" type="ORF">NIE36_20125</name>
    <name evidence="2" type="ORF">OSB80_20185</name>
</gene>
<protein>
    <submittedName>
        <fullName evidence="3">TetR family transcriptional regulator</fullName>
    </submittedName>
</protein>
<dbReference type="EMBL" id="JAPKHW010000016">
    <property type="protein sequence ID" value="MCX4147686.1"/>
    <property type="molecule type" value="Genomic_DNA"/>
</dbReference>
<proteinExistence type="predicted"/>
<dbReference type="Proteomes" id="UP001242288">
    <property type="component" value="Unassembled WGS sequence"/>
</dbReference>
<evidence type="ECO:0000256" key="1">
    <source>
        <dbReference type="SAM" id="MobiDB-lite"/>
    </source>
</evidence>
<organism evidence="3 5">
    <name type="scientific">Paraburkholderia madseniana</name>
    <dbReference type="NCBI Taxonomy" id="2599607"/>
    <lineage>
        <taxon>Bacteria</taxon>
        <taxon>Pseudomonadati</taxon>
        <taxon>Pseudomonadota</taxon>
        <taxon>Betaproteobacteria</taxon>
        <taxon>Burkholderiales</taxon>
        <taxon>Burkholderiaceae</taxon>
        <taxon>Paraburkholderia</taxon>
    </lineage>
</organism>
<dbReference type="RefSeq" id="WP_266258957.1">
    <property type="nucleotide sequence ID" value="NZ_JAMXWF010000016.1"/>
</dbReference>
<accession>A0AAP5EP49</accession>
<evidence type="ECO:0000313" key="4">
    <source>
        <dbReference type="Proteomes" id="UP001209412"/>
    </source>
</evidence>
<evidence type="ECO:0000313" key="3">
    <source>
        <dbReference type="EMBL" id="MDQ6409508.1"/>
    </source>
</evidence>
<sequence length="138" mass="15455">MTRVRKTAEAREKDLKLAIFRIERGRAHTKATKINFTTVALEAGVSASLIHNCHPDIAEQIRNKTGRSSREQRDVKQNELKEEKIKNKQLLSDLKEAQAMIANLASINETLLIRVRTLEAAAAAGNVRTFPRAPLKNS</sequence>
<comment type="caution">
    <text evidence="3">The sequence shown here is derived from an EMBL/GenBank/DDBJ whole genome shotgun (WGS) entry which is preliminary data.</text>
</comment>